<name>A0A7T8QUQ3_CALRO</name>
<dbReference type="EMBL" id="CP045890">
    <property type="protein sequence ID" value="QQP55762.1"/>
    <property type="molecule type" value="Genomic_DNA"/>
</dbReference>
<feature type="non-terminal residue" evidence="1">
    <location>
        <position position="1"/>
    </location>
</feature>
<dbReference type="AlphaFoldDB" id="A0A7T8QUQ3"/>
<accession>A0A7T8QUQ3</accession>
<dbReference type="Proteomes" id="UP000595437">
    <property type="component" value="Chromosome 1"/>
</dbReference>
<organism evidence="1 2">
    <name type="scientific">Caligus rogercresseyi</name>
    <name type="common">Sea louse</name>
    <dbReference type="NCBI Taxonomy" id="217165"/>
    <lineage>
        <taxon>Eukaryota</taxon>
        <taxon>Metazoa</taxon>
        <taxon>Ecdysozoa</taxon>
        <taxon>Arthropoda</taxon>
        <taxon>Crustacea</taxon>
        <taxon>Multicrustacea</taxon>
        <taxon>Hexanauplia</taxon>
        <taxon>Copepoda</taxon>
        <taxon>Siphonostomatoida</taxon>
        <taxon>Caligidae</taxon>
        <taxon>Caligus</taxon>
    </lineage>
</organism>
<reference evidence="2" key="1">
    <citation type="submission" date="2021-01" db="EMBL/GenBank/DDBJ databases">
        <title>Caligus Genome Assembly.</title>
        <authorList>
            <person name="Gallardo-Escarate C."/>
        </authorList>
    </citation>
    <scope>NUCLEOTIDE SEQUENCE [LARGE SCALE GENOMIC DNA]</scope>
</reference>
<gene>
    <name evidence="1" type="ORF">FKW44_000206</name>
</gene>
<proteinExistence type="predicted"/>
<sequence length="54" mass="6482">SRWNLLLHFKPNMVMFTISFSALFYQNFNKPLGLPRVFKIILETLNYKMIGMEK</sequence>
<feature type="non-terminal residue" evidence="1">
    <location>
        <position position="54"/>
    </location>
</feature>
<evidence type="ECO:0000313" key="2">
    <source>
        <dbReference type="Proteomes" id="UP000595437"/>
    </source>
</evidence>
<protein>
    <submittedName>
        <fullName evidence="1">Uncharacterized protein</fullName>
    </submittedName>
</protein>
<keyword evidence="2" id="KW-1185">Reference proteome</keyword>
<evidence type="ECO:0000313" key="1">
    <source>
        <dbReference type="EMBL" id="QQP55762.1"/>
    </source>
</evidence>